<keyword evidence="1" id="KW-0472">Membrane</keyword>
<dbReference type="Proteomes" id="UP000596742">
    <property type="component" value="Unassembled WGS sequence"/>
</dbReference>
<reference evidence="2" key="1">
    <citation type="submission" date="2018-11" db="EMBL/GenBank/DDBJ databases">
        <authorList>
            <person name="Alioto T."/>
            <person name="Alioto T."/>
        </authorList>
    </citation>
    <scope>NUCLEOTIDE SEQUENCE</scope>
</reference>
<keyword evidence="1" id="KW-0812">Transmembrane</keyword>
<evidence type="ECO:0000313" key="2">
    <source>
        <dbReference type="EMBL" id="VDH90478.1"/>
    </source>
</evidence>
<evidence type="ECO:0000313" key="3">
    <source>
        <dbReference type="Proteomes" id="UP000596742"/>
    </source>
</evidence>
<name>A0A8B6BI79_MYTGA</name>
<sequence>MPVKLITNIYREYLDNLPLNRMQSVERQIEQANQIERQWRNRRRNRRRTKRAYNRRYHDDENNQEYCNDIRTITAWPILLLLIVFLVIPEIALIPLDMQEHGKLTELKFDTQVGSQFTCRSADNQTVATVPSEHMLCGSRRRLFKFQDRDCATKRWISKSNTPFTMFEEFWDKGQCV</sequence>
<gene>
    <name evidence="2" type="ORF">MGAL_10B051476</name>
</gene>
<keyword evidence="3" id="KW-1185">Reference proteome</keyword>
<dbReference type="AlphaFoldDB" id="A0A8B6BI79"/>
<proteinExistence type="predicted"/>
<dbReference type="EMBL" id="UYJE01000138">
    <property type="protein sequence ID" value="VDH90478.1"/>
    <property type="molecule type" value="Genomic_DNA"/>
</dbReference>
<protein>
    <submittedName>
        <fullName evidence="2">Uncharacterized protein</fullName>
    </submittedName>
</protein>
<keyword evidence="1" id="KW-1133">Transmembrane helix</keyword>
<feature type="transmembrane region" description="Helical" evidence="1">
    <location>
        <begin position="73"/>
        <end position="94"/>
    </location>
</feature>
<organism evidence="2 3">
    <name type="scientific">Mytilus galloprovincialis</name>
    <name type="common">Mediterranean mussel</name>
    <dbReference type="NCBI Taxonomy" id="29158"/>
    <lineage>
        <taxon>Eukaryota</taxon>
        <taxon>Metazoa</taxon>
        <taxon>Spiralia</taxon>
        <taxon>Lophotrochozoa</taxon>
        <taxon>Mollusca</taxon>
        <taxon>Bivalvia</taxon>
        <taxon>Autobranchia</taxon>
        <taxon>Pteriomorphia</taxon>
        <taxon>Mytilida</taxon>
        <taxon>Mytiloidea</taxon>
        <taxon>Mytilidae</taxon>
        <taxon>Mytilinae</taxon>
        <taxon>Mytilus</taxon>
    </lineage>
</organism>
<comment type="caution">
    <text evidence="2">The sequence shown here is derived from an EMBL/GenBank/DDBJ whole genome shotgun (WGS) entry which is preliminary data.</text>
</comment>
<evidence type="ECO:0000256" key="1">
    <source>
        <dbReference type="SAM" id="Phobius"/>
    </source>
</evidence>
<accession>A0A8B6BI79</accession>